<dbReference type="EMBL" id="CP099599">
    <property type="protein sequence ID" value="UST87580.1"/>
    <property type="molecule type" value="Genomic_DNA"/>
</dbReference>
<dbReference type="Gene3D" id="2.60.40.10">
    <property type="entry name" value="Immunoglobulins"/>
    <property type="match status" value="1"/>
</dbReference>
<gene>
    <name evidence="1" type="ORF">NF677_13180</name>
</gene>
<dbReference type="RefSeq" id="WP_252886014.1">
    <property type="nucleotide sequence ID" value="NZ_CP099599.1"/>
</dbReference>
<keyword evidence="2" id="KW-1185">Reference proteome</keyword>
<reference evidence="1" key="1">
    <citation type="submission" date="2022-06" db="EMBL/GenBank/DDBJ databases">
        <title>Investigating genetic diversity within the most abundant and prevalent non-pathogenic leaf-associated bacterial species interacting with Arabidopsis thaliana in natural habitats.</title>
        <authorList>
            <person name="Ramirez-Sanchez D."/>
            <person name="Gibelin-Viala C."/>
            <person name="Mayjonade B."/>
            <person name="Duflos R."/>
            <person name="Belmonte E."/>
            <person name="Pailler V."/>
            <person name="Bartoli C."/>
            <person name="Carrere S."/>
            <person name="Vailleau F."/>
            <person name="Roux F."/>
        </authorList>
    </citation>
    <scope>NUCLEOTIDE SEQUENCE</scope>
    <source>
        <strain evidence="1">OTU6ESPEB1</strain>
    </source>
</reference>
<protein>
    <submittedName>
        <fullName evidence="1">Uncharacterized protein</fullName>
    </submittedName>
</protein>
<name>A0ABY5CM18_9PSED</name>
<evidence type="ECO:0000313" key="1">
    <source>
        <dbReference type="EMBL" id="UST87580.1"/>
    </source>
</evidence>
<sequence length="308" mass="33556">MNDLVTPSKHRTNIQLAPENIELDAPRIHSVTNGDGEFIPSEGTTTNGDLSFIGSAQPNQFAEILDDGIPVHPPVNVDVNGHFSALLVNQKRGLHFYSVETTDGQQSAMWIINVDVKETLSIESVYAPDGRLIGNGETTFHTELSFTGVATPGKVVELVNNGIVVKLLNVASDGHWSANLKDLDTGTQNFIAREPNGQQSSPWQVHIKEPASISIQFVVGNENFQLIGNHKSTTDRTVTLVGTANPGETGWIVDYHRDLVPFAANDNGVYFATIEGLEENLIHTFRLRSDLGRLSSPWAIRVISSKLG</sequence>
<accession>A0ABY5CM18</accession>
<evidence type="ECO:0000313" key="2">
    <source>
        <dbReference type="Proteomes" id="UP001056851"/>
    </source>
</evidence>
<organism evidence="1 2">
    <name type="scientific">Pseudomonas siliginis</name>
    <dbReference type="NCBI Taxonomy" id="2842346"/>
    <lineage>
        <taxon>Bacteria</taxon>
        <taxon>Pseudomonadati</taxon>
        <taxon>Pseudomonadota</taxon>
        <taxon>Gammaproteobacteria</taxon>
        <taxon>Pseudomonadales</taxon>
        <taxon>Pseudomonadaceae</taxon>
        <taxon>Pseudomonas</taxon>
    </lineage>
</organism>
<dbReference type="Proteomes" id="UP001056851">
    <property type="component" value="Chromosome"/>
</dbReference>
<dbReference type="InterPro" id="IPR013783">
    <property type="entry name" value="Ig-like_fold"/>
</dbReference>
<proteinExistence type="predicted"/>